<gene>
    <name evidence="2" type="ORF">T190423A01A_10798</name>
</gene>
<proteinExistence type="predicted"/>
<evidence type="ECO:0000313" key="3">
    <source>
        <dbReference type="Proteomes" id="UP001497527"/>
    </source>
</evidence>
<dbReference type="Proteomes" id="UP001497527">
    <property type="component" value="Unassembled WGS sequence"/>
</dbReference>
<sequence length="46" mass="5260">MRVDCLKIGSDCAYNLFLTSFEVKINVILFGFYLEKVVYLQPQIAG</sequence>
<dbReference type="EMBL" id="CAXJIO010000010">
    <property type="protein sequence ID" value="CAL2102235.1"/>
    <property type="molecule type" value="Genomic_DNA"/>
</dbReference>
<evidence type="ECO:0000313" key="2">
    <source>
        <dbReference type="EMBL" id="CAL2102235.1"/>
    </source>
</evidence>
<feature type="transmembrane region" description="Helical" evidence="1">
    <location>
        <begin position="12"/>
        <end position="34"/>
    </location>
</feature>
<keyword evidence="3" id="KW-1185">Reference proteome</keyword>
<keyword evidence="1" id="KW-1133">Transmembrane helix</keyword>
<evidence type="ECO:0000256" key="1">
    <source>
        <dbReference type="SAM" id="Phobius"/>
    </source>
</evidence>
<name>A0ABP1F1H6_9FLAO</name>
<keyword evidence="1" id="KW-0812">Transmembrane</keyword>
<keyword evidence="1" id="KW-0472">Membrane</keyword>
<protein>
    <submittedName>
        <fullName evidence="2">Uncharacterized protein</fullName>
    </submittedName>
</protein>
<organism evidence="2 3">
    <name type="scientific">Tenacibaculum polynesiense</name>
    <dbReference type="NCBI Taxonomy" id="3137857"/>
    <lineage>
        <taxon>Bacteria</taxon>
        <taxon>Pseudomonadati</taxon>
        <taxon>Bacteroidota</taxon>
        <taxon>Flavobacteriia</taxon>
        <taxon>Flavobacteriales</taxon>
        <taxon>Flavobacteriaceae</taxon>
        <taxon>Tenacibaculum</taxon>
    </lineage>
</organism>
<accession>A0ABP1F1H6</accession>
<comment type="caution">
    <text evidence="2">The sequence shown here is derived from an EMBL/GenBank/DDBJ whole genome shotgun (WGS) entry which is preliminary data.</text>
</comment>
<reference evidence="2 3" key="1">
    <citation type="submission" date="2024-05" db="EMBL/GenBank/DDBJ databases">
        <authorList>
            <person name="Duchaud E."/>
        </authorList>
    </citation>
    <scope>NUCLEOTIDE SEQUENCE [LARGE SCALE GENOMIC DNA]</scope>
    <source>
        <strain evidence="2">Ena-SAMPLE-TAB-13-05-2024-13:56:06:370-140308</strain>
    </source>
</reference>